<dbReference type="Proteomes" id="UP000242188">
    <property type="component" value="Unassembled WGS sequence"/>
</dbReference>
<reference evidence="1 2" key="1">
    <citation type="journal article" date="2017" name="Nat. Ecol. Evol.">
        <title>Scallop genome provides insights into evolution of bilaterian karyotype and development.</title>
        <authorList>
            <person name="Wang S."/>
            <person name="Zhang J."/>
            <person name="Jiao W."/>
            <person name="Li J."/>
            <person name="Xun X."/>
            <person name="Sun Y."/>
            <person name="Guo X."/>
            <person name="Huan P."/>
            <person name="Dong B."/>
            <person name="Zhang L."/>
            <person name="Hu X."/>
            <person name="Sun X."/>
            <person name="Wang J."/>
            <person name="Zhao C."/>
            <person name="Wang Y."/>
            <person name="Wang D."/>
            <person name="Huang X."/>
            <person name="Wang R."/>
            <person name="Lv J."/>
            <person name="Li Y."/>
            <person name="Zhang Z."/>
            <person name="Liu B."/>
            <person name="Lu W."/>
            <person name="Hui Y."/>
            <person name="Liang J."/>
            <person name="Zhou Z."/>
            <person name="Hou R."/>
            <person name="Li X."/>
            <person name="Liu Y."/>
            <person name="Li H."/>
            <person name="Ning X."/>
            <person name="Lin Y."/>
            <person name="Zhao L."/>
            <person name="Xing Q."/>
            <person name="Dou J."/>
            <person name="Li Y."/>
            <person name="Mao J."/>
            <person name="Guo H."/>
            <person name="Dou H."/>
            <person name="Li T."/>
            <person name="Mu C."/>
            <person name="Jiang W."/>
            <person name="Fu Q."/>
            <person name="Fu X."/>
            <person name="Miao Y."/>
            <person name="Liu J."/>
            <person name="Yu Q."/>
            <person name="Li R."/>
            <person name="Liao H."/>
            <person name="Li X."/>
            <person name="Kong Y."/>
            <person name="Jiang Z."/>
            <person name="Chourrout D."/>
            <person name="Li R."/>
            <person name="Bao Z."/>
        </authorList>
    </citation>
    <scope>NUCLEOTIDE SEQUENCE [LARGE SCALE GENOMIC DNA]</scope>
    <source>
        <strain evidence="1 2">PY_sf001</strain>
    </source>
</reference>
<gene>
    <name evidence="1" type="ORF">KP79_PYT22937</name>
</gene>
<proteinExistence type="predicted"/>
<dbReference type="AlphaFoldDB" id="A0A210QXM6"/>
<name>A0A210QXM6_MIZYE</name>
<sequence length="385" mass="43003">MTQNIEVKGNSWLTWTELHHCAVSGSVAECSRLIEDFPEDVNVEVDTDFNPYNNLQLPKYGKMSPLELSMHSENIFVMEILANYSSFRTIEKCLAGIRNISTKNILVRGVLTQLREKHKDVQYGKLIATCENVIVIYTTDQLVDACSKIAGIKTTYKNTNGFDQDNETAIDFELDMKVPGLSIEENAQMKDVVDANSDTLWKNHENLNGIRISAVRTTGGKASRDNCIVLCCKFKGFLTEKEEEFPRSLRCKDIFFPVDVREEHIVLLTSQPSDKLEPLACGGRIIGSCADNKVWGTIGPFVELPYQETGFLTCAHVLDNNPAFGVLSGRNHLVYQPKKDSNADYLCGEVVKMAFKPSENPSIDAAVVKITSALRIPESINFVSF</sequence>
<comment type="caution">
    <text evidence="1">The sequence shown here is derived from an EMBL/GenBank/DDBJ whole genome shotgun (WGS) entry which is preliminary data.</text>
</comment>
<protein>
    <submittedName>
        <fullName evidence="1">Uncharacterized protein</fullName>
    </submittedName>
</protein>
<evidence type="ECO:0000313" key="2">
    <source>
        <dbReference type="Proteomes" id="UP000242188"/>
    </source>
</evidence>
<accession>A0A210QXM6</accession>
<evidence type="ECO:0000313" key="1">
    <source>
        <dbReference type="EMBL" id="OWF53471.1"/>
    </source>
</evidence>
<keyword evidence="2" id="KW-1185">Reference proteome</keyword>
<organism evidence="1 2">
    <name type="scientific">Mizuhopecten yessoensis</name>
    <name type="common">Japanese scallop</name>
    <name type="synonym">Patinopecten yessoensis</name>
    <dbReference type="NCBI Taxonomy" id="6573"/>
    <lineage>
        <taxon>Eukaryota</taxon>
        <taxon>Metazoa</taxon>
        <taxon>Spiralia</taxon>
        <taxon>Lophotrochozoa</taxon>
        <taxon>Mollusca</taxon>
        <taxon>Bivalvia</taxon>
        <taxon>Autobranchia</taxon>
        <taxon>Pteriomorphia</taxon>
        <taxon>Pectinida</taxon>
        <taxon>Pectinoidea</taxon>
        <taxon>Pectinidae</taxon>
        <taxon>Mizuhopecten</taxon>
    </lineage>
</organism>
<dbReference type="EMBL" id="NEDP02001340">
    <property type="protein sequence ID" value="OWF53471.1"/>
    <property type="molecule type" value="Genomic_DNA"/>
</dbReference>